<dbReference type="Gene3D" id="1.10.10.580">
    <property type="entry name" value="Structural maintenance of chromosome 1. Chain E"/>
    <property type="match status" value="1"/>
</dbReference>
<evidence type="ECO:0000256" key="2">
    <source>
        <dbReference type="HAMAP-Rule" id="MF_01805"/>
    </source>
</evidence>
<name>A0ABM9DBI7_9BACT</name>
<dbReference type="PANTHER" id="PTHR33969">
    <property type="entry name" value="SEGREGATION AND CONDENSATION PROTEIN A"/>
    <property type="match status" value="1"/>
</dbReference>
<comment type="subcellular location">
    <subcellularLocation>
        <location evidence="2">Cytoplasm</location>
    </subcellularLocation>
    <text evidence="2">Associated with two foci at the outer edges of the nucleoid region in young cells, and at four foci within both cell halves in older cells.</text>
</comment>
<dbReference type="InterPro" id="IPR003768">
    <property type="entry name" value="ScpA"/>
</dbReference>
<dbReference type="RefSeq" id="WP_305732510.1">
    <property type="nucleotide sequence ID" value="NZ_OW150024.1"/>
</dbReference>
<proteinExistence type="inferred from homology"/>
<comment type="subunit">
    <text evidence="2">Component of a cohesin-like complex composed of ScpA, ScpB and the Smc homodimer, in which ScpA and ScpB bind to the head domain of Smc. The presence of the three proteins is required for the association of the complex with DNA.</text>
</comment>
<gene>
    <name evidence="2 3" type="primary">scpA</name>
    <name evidence="3" type="ORF">GEAMG1_1874</name>
</gene>
<comment type="similarity">
    <text evidence="2">Belongs to the ScpA family.</text>
</comment>
<evidence type="ECO:0000256" key="1">
    <source>
        <dbReference type="ARBA" id="ARBA00044777"/>
    </source>
</evidence>
<dbReference type="PANTHER" id="PTHR33969:SF2">
    <property type="entry name" value="SEGREGATION AND CONDENSATION PROTEIN A"/>
    <property type="match status" value="1"/>
</dbReference>
<keyword evidence="2" id="KW-0131">Cell cycle</keyword>
<comment type="function">
    <text evidence="2">Participates in chromosomal partition during cell division. May act via the formation of a condensin-like complex containing Smc and ScpB that pull DNA away from mid-cell into both cell halves.</text>
</comment>
<keyword evidence="2" id="KW-0132">Cell division</keyword>
<keyword evidence="2" id="KW-0963">Cytoplasm</keyword>
<protein>
    <recommendedName>
        <fullName evidence="1 2">Segregation and condensation protein A</fullName>
    </recommendedName>
</protein>
<keyword evidence="2" id="KW-0159">Chromosome partition</keyword>
<dbReference type="Gene3D" id="6.10.250.2410">
    <property type="match status" value="1"/>
</dbReference>
<accession>A0ABM9DBI7</accession>
<dbReference type="HAMAP" id="MF_01805">
    <property type="entry name" value="ScpA"/>
    <property type="match status" value="1"/>
</dbReference>
<dbReference type="Proteomes" id="UP001295463">
    <property type="component" value="Chromosome"/>
</dbReference>
<sequence>MSLPATGDQGLFEGAGQGYSIKLDVFEGPLDLLLHLIRKNELDIYDIPIALITRQYLDYLKFLQELNLDLVGDFLVMASTLLQIKSRMLLPVEESEEGEGEEQEDPRAELVRRLIDYQRYRDAGIELGTRELLGREVFVRPVAEAELAGLGPDEGPLELELFELVEAFRLLLARLPVARVHEVAARETLSIVDAVNEILSLLQERESLCFDDLFNEEMTRERLVVSFLALLELCRIRLVRVIQQSRYGAIHIFPAVTPAEHPDGADDVDPLP</sequence>
<evidence type="ECO:0000313" key="3">
    <source>
        <dbReference type="EMBL" id="CAH2031706.1"/>
    </source>
</evidence>
<dbReference type="EMBL" id="OW150024">
    <property type="protein sequence ID" value="CAH2031706.1"/>
    <property type="molecule type" value="Genomic_DNA"/>
</dbReference>
<dbReference type="InterPro" id="IPR023093">
    <property type="entry name" value="ScpA-like_C"/>
</dbReference>
<organism evidence="3 4">
    <name type="scientific">Trichlorobacter ammonificans</name>
    <dbReference type="NCBI Taxonomy" id="2916410"/>
    <lineage>
        <taxon>Bacteria</taxon>
        <taxon>Pseudomonadati</taxon>
        <taxon>Thermodesulfobacteriota</taxon>
        <taxon>Desulfuromonadia</taxon>
        <taxon>Geobacterales</taxon>
        <taxon>Geobacteraceae</taxon>
        <taxon>Trichlorobacter</taxon>
    </lineage>
</organism>
<evidence type="ECO:0000313" key="4">
    <source>
        <dbReference type="Proteomes" id="UP001295463"/>
    </source>
</evidence>
<keyword evidence="4" id="KW-1185">Reference proteome</keyword>
<reference evidence="3 4" key="1">
    <citation type="submission" date="2022-03" db="EMBL/GenBank/DDBJ databases">
        <authorList>
            <person name="Koch H."/>
        </authorList>
    </citation>
    <scope>NUCLEOTIDE SEQUENCE [LARGE SCALE GENOMIC DNA]</scope>
    <source>
        <strain evidence="3 4">G1</strain>
    </source>
</reference>
<dbReference type="Pfam" id="PF02616">
    <property type="entry name" value="SMC_ScpA"/>
    <property type="match status" value="1"/>
</dbReference>